<evidence type="ECO:0000256" key="7">
    <source>
        <dbReference type="ARBA" id="ARBA00023191"/>
    </source>
</evidence>
<comment type="function">
    <text evidence="1">Involved in the biosynthesis of the siderophore enterobactin (enterochelin), which is a macrocyclic trimeric lactone of N-(2,3-dihydroxybenzoyl)-serine. The serine trilactone serves as a scaffolding for the three catechol functionalities that provide hexadentate coordination for the tightly ligated iron(2+) atoms. Plays an essential role in the assembly of the enterobactin by catalyzing the transfer of the 4'-phosphopantetheine (Ppant) moiety from coenzyme A to the apo-domains of both EntB (ArCP domain) and EntF (PCP domain) to yield their holo-forms which make them competent for the activation of 2,3-dihydroxybenzoate (DHB) and L-serine, respectively.</text>
</comment>
<evidence type="ECO:0000256" key="9">
    <source>
        <dbReference type="ARBA" id="ARBA00031996"/>
    </source>
</evidence>
<dbReference type="PRINTS" id="PR01399">
    <property type="entry name" value="ENTSNTHTASED"/>
</dbReference>
<evidence type="ECO:0000256" key="2">
    <source>
        <dbReference type="ARBA" id="ARBA00004993"/>
    </source>
</evidence>
<feature type="binding site" evidence="12">
    <location>
        <begin position="93"/>
        <end position="94"/>
    </location>
    <ligand>
        <name>CoA</name>
        <dbReference type="ChEBI" id="CHEBI:57287"/>
    </ligand>
</feature>
<comment type="catalytic activity">
    <reaction evidence="11">
        <text>apo-[peptidyl-carrier protein] + CoA = holo-[peptidyl-carrier protein] + adenosine 3',5'-bisphosphate + H(+)</text>
        <dbReference type="Rhea" id="RHEA:46228"/>
        <dbReference type="Rhea" id="RHEA-COMP:11479"/>
        <dbReference type="Rhea" id="RHEA-COMP:11480"/>
        <dbReference type="ChEBI" id="CHEBI:15378"/>
        <dbReference type="ChEBI" id="CHEBI:29999"/>
        <dbReference type="ChEBI" id="CHEBI:57287"/>
        <dbReference type="ChEBI" id="CHEBI:58343"/>
        <dbReference type="ChEBI" id="CHEBI:64479"/>
    </reaction>
</comment>
<feature type="domain" description="4'-phosphopantetheinyl transferase N-terminal" evidence="15">
    <location>
        <begin position="36"/>
        <end position="104"/>
    </location>
</feature>
<dbReference type="InterPro" id="IPR037143">
    <property type="entry name" value="4-PPantetheinyl_Trfase_dom_sf"/>
</dbReference>
<keyword evidence="17" id="KW-1185">Reference proteome</keyword>
<evidence type="ECO:0000256" key="4">
    <source>
        <dbReference type="ARBA" id="ARBA00011503"/>
    </source>
</evidence>
<comment type="caution">
    <text evidence="16">The sequence shown here is derived from an EMBL/GenBank/DDBJ whole genome shotgun (WGS) entry which is preliminary data.</text>
</comment>
<dbReference type="SUPFAM" id="SSF56214">
    <property type="entry name" value="4'-phosphopantetheinyl transferase"/>
    <property type="match status" value="1"/>
</dbReference>
<feature type="binding site" evidence="12">
    <location>
        <position position="115"/>
    </location>
    <ligand>
        <name>CoA</name>
        <dbReference type="ChEBI" id="CHEBI:57287"/>
    </ligand>
</feature>
<comment type="subunit">
    <text evidence="4">EntB, EntD, EntE, and EntF form a multienzyme complex called enterobactin synthase.</text>
</comment>
<dbReference type="RefSeq" id="WP_168609961.1">
    <property type="nucleotide sequence ID" value="NZ_JAAZQD010000007.1"/>
</dbReference>
<evidence type="ECO:0000256" key="3">
    <source>
        <dbReference type="ARBA" id="ARBA00008342"/>
    </source>
</evidence>
<dbReference type="GO" id="GO:0008897">
    <property type="term" value="F:holo-[acyl-carrier-protein] synthase activity"/>
    <property type="evidence" value="ECO:0007669"/>
    <property type="project" value="InterPro"/>
</dbReference>
<dbReference type="Pfam" id="PF17837">
    <property type="entry name" value="4PPT_N"/>
    <property type="match status" value="1"/>
</dbReference>
<feature type="binding site" evidence="12">
    <location>
        <position position="48"/>
    </location>
    <ligand>
        <name>CoA</name>
        <dbReference type="ChEBI" id="CHEBI:57287"/>
    </ligand>
</feature>
<feature type="binding site" evidence="13">
    <location>
        <position position="115"/>
    </location>
    <ligand>
        <name>Mg(2+)</name>
        <dbReference type="ChEBI" id="CHEBI:18420"/>
    </ligand>
</feature>
<feature type="binding site" evidence="12">
    <location>
        <position position="159"/>
    </location>
    <ligand>
        <name>CoA</name>
        <dbReference type="ChEBI" id="CHEBI:57287"/>
    </ligand>
</feature>
<feature type="binding site" evidence="12">
    <location>
        <position position="56"/>
    </location>
    <ligand>
        <name>CoA</name>
        <dbReference type="ChEBI" id="CHEBI:57287"/>
    </ligand>
</feature>
<organism evidence="16 17">
    <name type="scientific">Oleiagrimonas citrea</name>
    <dbReference type="NCBI Taxonomy" id="1665687"/>
    <lineage>
        <taxon>Bacteria</taxon>
        <taxon>Pseudomonadati</taxon>
        <taxon>Pseudomonadota</taxon>
        <taxon>Gammaproteobacteria</taxon>
        <taxon>Lysobacterales</taxon>
        <taxon>Rhodanobacteraceae</taxon>
        <taxon>Oleiagrimonas</taxon>
    </lineage>
</organism>
<keyword evidence="6 16" id="KW-0808">Transferase</keyword>
<dbReference type="InterPro" id="IPR041354">
    <property type="entry name" value="4PPT_N"/>
</dbReference>
<reference evidence="16 17" key="1">
    <citation type="journal article" date="2017" name="Int. J. Syst. Evol. Microbiol.">
        <title>Oleiagrimonas citrea sp. nov., a marine bacterium isolated from tidal flat sediment and emended description of the genus Oleiagrimonas Fang et al. 2015 and Oleiagrimonas soli.</title>
        <authorList>
            <person name="Yang S.H."/>
            <person name="Seo H.S."/>
            <person name="Seong C.N."/>
            <person name="Kwon K.K."/>
        </authorList>
    </citation>
    <scope>NUCLEOTIDE SEQUENCE [LARGE SCALE GENOMIC DNA]</scope>
    <source>
        <strain evidence="16 17">MEBiC09124</strain>
    </source>
</reference>
<evidence type="ECO:0000313" key="16">
    <source>
        <dbReference type="EMBL" id="NKZ40172.1"/>
    </source>
</evidence>
<dbReference type="InterPro" id="IPR003542">
    <property type="entry name" value="Enbac_synth_compD-like"/>
</dbReference>
<gene>
    <name evidence="16" type="ORF">HF690_14525</name>
</gene>
<evidence type="ECO:0000256" key="5">
    <source>
        <dbReference type="ARBA" id="ARBA00019087"/>
    </source>
</evidence>
<dbReference type="PANTHER" id="PTHR38096:SF1">
    <property type="entry name" value="ENTEROBACTIN SYNTHASE COMPONENT D"/>
    <property type="match status" value="1"/>
</dbReference>
<comment type="similarity">
    <text evidence="3">Belongs to the P-Pant transferase superfamily. EntD family.</text>
</comment>
<dbReference type="InterPro" id="IPR008278">
    <property type="entry name" value="4-PPantetheinyl_Trfase_dom"/>
</dbReference>
<comment type="catalytic activity">
    <reaction evidence="10">
        <text>apo-[aryl-carrier protein] + CoA = holo-[aryl-carrier protein] + adenosine 3',5'-bisphosphate + H(+)</text>
        <dbReference type="Rhea" id="RHEA:48404"/>
        <dbReference type="Rhea" id="RHEA-COMP:15903"/>
        <dbReference type="Rhea" id="RHEA-COMP:17557"/>
        <dbReference type="ChEBI" id="CHEBI:15378"/>
        <dbReference type="ChEBI" id="CHEBI:29999"/>
        <dbReference type="ChEBI" id="CHEBI:57287"/>
        <dbReference type="ChEBI" id="CHEBI:58343"/>
        <dbReference type="ChEBI" id="CHEBI:64479"/>
    </reaction>
</comment>
<dbReference type="GO" id="GO:0000287">
    <property type="term" value="F:magnesium ion binding"/>
    <property type="evidence" value="ECO:0007669"/>
    <property type="project" value="InterPro"/>
</dbReference>
<evidence type="ECO:0000256" key="6">
    <source>
        <dbReference type="ARBA" id="ARBA00022679"/>
    </source>
</evidence>
<evidence type="ECO:0000313" key="17">
    <source>
        <dbReference type="Proteomes" id="UP000541636"/>
    </source>
</evidence>
<evidence type="ECO:0000256" key="13">
    <source>
        <dbReference type="PIRSR" id="PIRSR603542-2"/>
    </source>
</evidence>
<comment type="pathway">
    <text evidence="2">Siderophore biosynthesis; enterobactin biosynthesis.</text>
</comment>
<dbReference type="GO" id="GO:0009366">
    <property type="term" value="C:enterobactin synthetase complex"/>
    <property type="evidence" value="ECO:0007669"/>
    <property type="project" value="InterPro"/>
</dbReference>
<keyword evidence="13" id="KW-0460">Magnesium</keyword>
<proteinExistence type="inferred from homology"/>
<dbReference type="GO" id="GO:0005886">
    <property type="term" value="C:plasma membrane"/>
    <property type="evidence" value="ECO:0007669"/>
    <property type="project" value="TreeGrafter"/>
</dbReference>
<name>A0A846ZQH1_9GAMM</name>
<dbReference type="Pfam" id="PF01648">
    <property type="entry name" value="ACPS"/>
    <property type="match status" value="1"/>
</dbReference>
<feature type="binding site" evidence="12">
    <location>
        <position position="173"/>
    </location>
    <ligand>
        <name>CoA</name>
        <dbReference type="ChEBI" id="CHEBI:57287"/>
    </ligand>
</feature>
<sequence>MNAFAVDEQAVASLFVAPVSACIADAGMFSAPLYPEEEACIRKAIPARRREFSAGRAAARRALSEAGAGEACSVIANADRSPQWPANFNGSITHCEGFCSAVVARSFDAAGLGFDAEVAQSLESDLHHLVCRPNDLEHFCSLPHIDGVDWPKLAFSAKESFYKCYYPVAQSFLGFRDVSVVFHHVAKSMYSGTFSIVLENKSKPMPRHSSEFVGRWVVDDERVYTGVTLPLA</sequence>
<evidence type="ECO:0000256" key="8">
    <source>
        <dbReference type="ARBA" id="ARBA00029894"/>
    </source>
</evidence>
<evidence type="ECO:0000256" key="12">
    <source>
        <dbReference type="PIRSR" id="PIRSR603542-1"/>
    </source>
</evidence>
<evidence type="ECO:0000256" key="1">
    <source>
        <dbReference type="ARBA" id="ARBA00003937"/>
    </source>
</evidence>
<keyword evidence="13" id="KW-0479">Metal-binding</keyword>
<evidence type="ECO:0000256" key="10">
    <source>
        <dbReference type="ARBA" id="ARBA00049176"/>
    </source>
</evidence>
<dbReference type="PANTHER" id="PTHR38096">
    <property type="entry name" value="ENTEROBACTIN SYNTHASE COMPONENT D"/>
    <property type="match status" value="1"/>
</dbReference>
<keyword evidence="7" id="KW-0259">Enterobactin biosynthesis</keyword>
<dbReference type="GO" id="GO:0009239">
    <property type="term" value="P:enterobactin biosynthetic process"/>
    <property type="evidence" value="ECO:0007669"/>
    <property type="project" value="UniProtKB-UniPathway"/>
</dbReference>
<accession>A0A846ZQH1</accession>
<comment type="cofactor">
    <cofactor evidence="13">
        <name>Mg(2+)</name>
        <dbReference type="ChEBI" id="CHEBI:18420"/>
    </cofactor>
</comment>
<dbReference type="EMBL" id="JAAZQD010000007">
    <property type="protein sequence ID" value="NKZ40172.1"/>
    <property type="molecule type" value="Genomic_DNA"/>
</dbReference>
<evidence type="ECO:0000259" key="15">
    <source>
        <dbReference type="Pfam" id="PF17837"/>
    </source>
</evidence>
<dbReference type="AlphaFoldDB" id="A0A846ZQH1"/>
<dbReference type="Proteomes" id="UP000541636">
    <property type="component" value="Unassembled WGS sequence"/>
</dbReference>
<feature type="domain" description="4'-phosphopantetheinyl transferase" evidence="14">
    <location>
        <begin position="111"/>
        <end position="187"/>
    </location>
</feature>
<feature type="binding site" evidence="13">
    <location>
        <position position="117"/>
    </location>
    <ligand>
        <name>Mg(2+)</name>
        <dbReference type="ChEBI" id="CHEBI:18420"/>
    </ligand>
</feature>
<evidence type="ECO:0000259" key="14">
    <source>
        <dbReference type="Pfam" id="PF01648"/>
    </source>
</evidence>
<dbReference type="UniPathway" id="UPA00017"/>
<feature type="binding site" evidence="12">
    <location>
        <position position="163"/>
    </location>
    <ligand>
        <name>CoA</name>
        <dbReference type="ChEBI" id="CHEBI:57287"/>
    </ligand>
</feature>
<evidence type="ECO:0000256" key="11">
    <source>
        <dbReference type="ARBA" id="ARBA00049191"/>
    </source>
</evidence>
<protein>
    <recommendedName>
        <fullName evidence="5">Enterobactin synthase component D</fullName>
    </recommendedName>
    <alternativeName>
        <fullName evidence="8">4'-phosphopantetheinyl transferase EntD</fullName>
    </alternativeName>
    <alternativeName>
        <fullName evidence="9">Enterochelin synthase D</fullName>
    </alternativeName>
</protein>
<feature type="binding site" evidence="13">
    <location>
        <position position="116"/>
    </location>
    <ligand>
        <name>Mg(2+)</name>
        <dbReference type="ChEBI" id="CHEBI:18420"/>
    </ligand>
</feature>